<feature type="compositionally biased region" description="Low complexity" evidence="1">
    <location>
        <begin position="173"/>
        <end position="188"/>
    </location>
</feature>
<accession>F7NIY7</accession>
<dbReference type="InterPro" id="IPR038180">
    <property type="entry name" value="FlgT_N_sf"/>
</dbReference>
<evidence type="ECO:0000313" key="4">
    <source>
        <dbReference type="EMBL" id="EGO63984.1"/>
    </source>
</evidence>
<feature type="domain" description="Lipoprotein LPP20-like" evidence="3">
    <location>
        <begin position="73"/>
        <end position="145"/>
    </location>
</feature>
<dbReference type="eggNOG" id="COG3018">
    <property type="taxonomic scope" value="Bacteria"/>
</dbReference>
<dbReference type="InterPro" id="IPR024952">
    <property type="entry name" value="LPP20-like_dom"/>
</dbReference>
<organism evidence="4 5">
    <name type="scientific">Acetonema longum DSM 6540</name>
    <dbReference type="NCBI Taxonomy" id="1009370"/>
    <lineage>
        <taxon>Bacteria</taxon>
        <taxon>Bacillati</taxon>
        <taxon>Bacillota</taxon>
        <taxon>Negativicutes</taxon>
        <taxon>Acetonemataceae</taxon>
        <taxon>Acetonema</taxon>
    </lineage>
</organism>
<evidence type="ECO:0000256" key="2">
    <source>
        <dbReference type="SAM" id="SignalP"/>
    </source>
</evidence>
<comment type="caution">
    <text evidence="4">The sequence shown here is derived from an EMBL/GenBank/DDBJ whole genome shotgun (WGS) entry which is preliminary data.</text>
</comment>
<evidence type="ECO:0000313" key="5">
    <source>
        <dbReference type="Proteomes" id="UP000003240"/>
    </source>
</evidence>
<dbReference type="Gene3D" id="3.30.1660.40">
    <property type="entry name" value="FlgT, N-terminal domain"/>
    <property type="match status" value="1"/>
</dbReference>
<name>F7NIY7_9FIRM</name>
<keyword evidence="5" id="KW-1185">Reference proteome</keyword>
<feature type="chain" id="PRO_5039200975" description="Lipoprotein LPP20-like domain-containing protein" evidence="2">
    <location>
        <begin position="25"/>
        <end position="308"/>
    </location>
</feature>
<dbReference type="EMBL" id="AFGF01000081">
    <property type="protein sequence ID" value="EGO63984.1"/>
    <property type="molecule type" value="Genomic_DNA"/>
</dbReference>
<protein>
    <recommendedName>
        <fullName evidence="3">Lipoprotein LPP20-like domain-containing protein</fullName>
    </recommendedName>
</protein>
<sequence>MSRKAWICLVLSLLLLVLPLVTYANNAQFLYNNNDPYASQPVADGNGLVNWETDSVEAIGFGVPPANAFSSAQARNMARRAAIADAQRNLLESVQGVQVDSETTVENLAVSSDVINTRMSGMLKGYKIVNEQQMPDGSYQVVISVRMYGQNSLANAISGQRQPQRPFPPAVQPYPQQQPNQPHQGYQPTQPAVRQYTGLVIDARRLGLERTMTPMIYDETGKVIYGNMYVDQNYVVQNGLVDYAASPGAIELIGMGQSRAGADYIEVKAIKLRDRNRNIVISAADGDRILNANGPTGFLLKCNVVIKH</sequence>
<gene>
    <name evidence="4" type="ORF">ALO_10199</name>
</gene>
<dbReference type="RefSeq" id="WP_004573318.1">
    <property type="nucleotide sequence ID" value="NZ_AFGF01000081.1"/>
</dbReference>
<keyword evidence="2" id="KW-0732">Signal</keyword>
<reference evidence="4 5" key="1">
    <citation type="journal article" date="2011" name="EMBO J.">
        <title>Structural diversity of bacterial flagellar motors.</title>
        <authorList>
            <person name="Chen S."/>
            <person name="Beeby M."/>
            <person name="Murphy G.E."/>
            <person name="Leadbetter J.R."/>
            <person name="Hendrixson D.R."/>
            <person name="Briegel A."/>
            <person name="Li Z."/>
            <person name="Shi J."/>
            <person name="Tocheva E.I."/>
            <person name="Muller A."/>
            <person name="Dobro M.J."/>
            <person name="Jensen G.J."/>
        </authorList>
    </citation>
    <scope>NUCLEOTIDE SEQUENCE [LARGE SCALE GENOMIC DNA]</scope>
    <source>
        <strain evidence="4 5">DSM 6540</strain>
    </source>
</reference>
<dbReference type="STRING" id="1009370.ALO_10199"/>
<dbReference type="Pfam" id="PF02169">
    <property type="entry name" value="LPP20"/>
    <property type="match status" value="1"/>
</dbReference>
<evidence type="ECO:0000256" key="1">
    <source>
        <dbReference type="SAM" id="MobiDB-lite"/>
    </source>
</evidence>
<feature type="region of interest" description="Disordered" evidence="1">
    <location>
        <begin position="157"/>
        <end position="190"/>
    </location>
</feature>
<dbReference type="Proteomes" id="UP000003240">
    <property type="component" value="Unassembled WGS sequence"/>
</dbReference>
<proteinExistence type="predicted"/>
<dbReference type="AlphaFoldDB" id="F7NIY7"/>
<feature type="signal peptide" evidence="2">
    <location>
        <begin position="1"/>
        <end position="24"/>
    </location>
</feature>
<evidence type="ECO:0000259" key="3">
    <source>
        <dbReference type="Pfam" id="PF02169"/>
    </source>
</evidence>
<dbReference type="OrthoDB" id="9813452at2"/>